<protein>
    <submittedName>
        <fullName evidence="1">Uncharacterized protein</fullName>
    </submittedName>
</protein>
<name>A0A6C0DK44_9ZZZZ</name>
<proteinExistence type="predicted"/>
<dbReference type="EMBL" id="MN739626">
    <property type="protein sequence ID" value="QHT16654.1"/>
    <property type="molecule type" value="Genomic_DNA"/>
</dbReference>
<evidence type="ECO:0000313" key="1">
    <source>
        <dbReference type="EMBL" id="QHT16654.1"/>
    </source>
</evidence>
<accession>A0A6C0DK44</accession>
<reference evidence="1" key="1">
    <citation type="journal article" date="2020" name="Nature">
        <title>Giant virus diversity and host interactions through global metagenomics.</title>
        <authorList>
            <person name="Schulz F."/>
            <person name="Roux S."/>
            <person name="Paez-Espino D."/>
            <person name="Jungbluth S."/>
            <person name="Walsh D.A."/>
            <person name="Denef V.J."/>
            <person name="McMahon K.D."/>
            <person name="Konstantinidis K.T."/>
            <person name="Eloe-Fadrosh E.A."/>
            <person name="Kyrpides N.C."/>
            <person name="Woyke T."/>
        </authorList>
    </citation>
    <scope>NUCLEOTIDE SEQUENCE</scope>
    <source>
        <strain evidence="1">GVMAG-M-3300023174-189</strain>
    </source>
</reference>
<sequence length="131" mass="14720">MDDPFAILKHPFEKSENPQTYMENVWTQVHKEPARHMLGLVGGNAVSLPRGNMVDVESDLFGLNYPLTASSDRQYQPPPVEQSVINRKSTKGSVSINVTPRHLPAIQMWPYAATFAPVPMNVKQCGRPEKY</sequence>
<organism evidence="1">
    <name type="scientific">viral metagenome</name>
    <dbReference type="NCBI Taxonomy" id="1070528"/>
    <lineage>
        <taxon>unclassified sequences</taxon>
        <taxon>metagenomes</taxon>
        <taxon>organismal metagenomes</taxon>
    </lineage>
</organism>
<dbReference type="AlphaFoldDB" id="A0A6C0DK44"/>